<sequence>MAIIFMTKLLSANKRHFFVITRHCQSITGVKKVDDVLVKVTGGRISGWLKVLGQVSGQTEVKHSQEAVLVAEKLFEQKQDERQKQTRVLKDLQKLLKHATEERELKTSIRGTAEYMKIVEKENNLYGQVDELQEQITVLEEAERKFFIKFSSSIRSSQAIERTQSQRSQQFGYVLSVVGICLGGIISFILNEHRMNKVYKIVSSATDLANDYKGDMGNLGEQFQQQQDKMEELISSIQSKLGHSSVHTELTNKSQKQRVSMEKCLEEILQKVKDQKILLDRIDREITDLKKLHESEIVRDSSGGVVHVSPEVKDILSNNQKQMEWKMKVTTVVSLILTVPIIYIFNKGIGGS</sequence>
<accession>A0A210QHY1</accession>
<feature type="coiled-coil region" evidence="1">
    <location>
        <begin position="75"/>
        <end position="142"/>
    </location>
</feature>
<keyword evidence="2" id="KW-1133">Transmembrane helix</keyword>
<dbReference type="PANTHER" id="PTHR28624">
    <property type="entry name" value="COILED-COIL DOMAIN-CONTAINING PROTEIN 51"/>
    <property type="match status" value="1"/>
</dbReference>
<proteinExistence type="predicted"/>
<dbReference type="PANTHER" id="PTHR28624:SF1">
    <property type="entry name" value="MITOCHONDRIAL POTASSIUM CHANNEL"/>
    <property type="match status" value="1"/>
</dbReference>
<keyword evidence="2" id="KW-0812">Transmembrane</keyword>
<evidence type="ECO:0000313" key="3">
    <source>
        <dbReference type="EMBL" id="OWF48309.1"/>
    </source>
</evidence>
<feature type="transmembrane region" description="Helical" evidence="2">
    <location>
        <begin position="329"/>
        <end position="346"/>
    </location>
</feature>
<dbReference type="AlphaFoldDB" id="A0A210QHY1"/>
<evidence type="ECO:0000256" key="1">
    <source>
        <dbReference type="SAM" id="Coils"/>
    </source>
</evidence>
<keyword evidence="1" id="KW-0175">Coiled coil</keyword>
<organism evidence="3 4">
    <name type="scientific">Mizuhopecten yessoensis</name>
    <name type="common">Japanese scallop</name>
    <name type="synonym">Patinopecten yessoensis</name>
    <dbReference type="NCBI Taxonomy" id="6573"/>
    <lineage>
        <taxon>Eukaryota</taxon>
        <taxon>Metazoa</taxon>
        <taxon>Spiralia</taxon>
        <taxon>Lophotrochozoa</taxon>
        <taxon>Mollusca</taxon>
        <taxon>Bivalvia</taxon>
        <taxon>Autobranchia</taxon>
        <taxon>Pteriomorphia</taxon>
        <taxon>Pectinida</taxon>
        <taxon>Pectinoidea</taxon>
        <taxon>Pectinidae</taxon>
        <taxon>Mizuhopecten</taxon>
    </lineage>
</organism>
<dbReference type="STRING" id="6573.A0A210QHY1"/>
<keyword evidence="4" id="KW-1185">Reference proteome</keyword>
<evidence type="ECO:0000313" key="4">
    <source>
        <dbReference type="Proteomes" id="UP000242188"/>
    </source>
</evidence>
<protein>
    <submittedName>
        <fullName evidence="3">Coiled-coil domain-containing protein 51</fullName>
    </submittedName>
</protein>
<dbReference type="InterPro" id="IPR037660">
    <property type="entry name" value="CCDC51"/>
</dbReference>
<feature type="transmembrane region" description="Helical" evidence="2">
    <location>
        <begin position="171"/>
        <end position="190"/>
    </location>
</feature>
<keyword evidence="2" id="KW-0472">Membrane</keyword>
<dbReference type="EMBL" id="NEDP02003604">
    <property type="protein sequence ID" value="OWF48309.1"/>
    <property type="molecule type" value="Genomic_DNA"/>
</dbReference>
<dbReference type="OrthoDB" id="6243211at2759"/>
<evidence type="ECO:0000256" key="2">
    <source>
        <dbReference type="SAM" id="Phobius"/>
    </source>
</evidence>
<dbReference type="Proteomes" id="UP000242188">
    <property type="component" value="Unassembled WGS sequence"/>
</dbReference>
<gene>
    <name evidence="3" type="ORF">KP79_PYT11838</name>
</gene>
<name>A0A210QHY1_MIZYE</name>
<comment type="caution">
    <text evidence="3">The sequence shown here is derived from an EMBL/GenBank/DDBJ whole genome shotgun (WGS) entry which is preliminary data.</text>
</comment>
<reference evidence="3 4" key="1">
    <citation type="journal article" date="2017" name="Nat. Ecol. Evol.">
        <title>Scallop genome provides insights into evolution of bilaterian karyotype and development.</title>
        <authorList>
            <person name="Wang S."/>
            <person name="Zhang J."/>
            <person name="Jiao W."/>
            <person name="Li J."/>
            <person name="Xun X."/>
            <person name="Sun Y."/>
            <person name="Guo X."/>
            <person name="Huan P."/>
            <person name="Dong B."/>
            <person name="Zhang L."/>
            <person name="Hu X."/>
            <person name="Sun X."/>
            <person name="Wang J."/>
            <person name="Zhao C."/>
            <person name="Wang Y."/>
            <person name="Wang D."/>
            <person name="Huang X."/>
            <person name="Wang R."/>
            <person name="Lv J."/>
            <person name="Li Y."/>
            <person name="Zhang Z."/>
            <person name="Liu B."/>
            <person name="Lu W."/>
            <person name="Hui Y."/>
            <person name="Liang J."/>
            <person name="Zhou Z."/>
            <person name="Hou R."/>
            <person name="Li X."/>
            <person name="Liu Y."/>
            <person name="Li H."/>
            <person name="Ning X."/>
            <person name="Lin Y."/>
            <person name="Zhao L."/>
            <person name="Xing Q."/>
            <person name="Dou J."/>
            <person name="Li Y."/>
            <person name="Mao J."/>
            <person name="Guo H."/>
            <person name="Dou H."/>
            <person name="Li T."/>
            <person name="Mu C."/>
            <person name="Jiang W."/>
            <person name="Fu Q."/>
            <person name="Fu X."/>
            <person name="Miao Y."/>
            <person name="Liu J."/>
            <person name="Yu Q."/>
            <person name="Li R."/>
            <person name="Liao H."/>
            <person name="Li X."/>
            <person name="Kong Y."/>
            <person name="Jiang Z."/>
            <person name="Chourrout D."/>
            <person name="Li R."/>
            <person name="Bao Z."/>
        </authorList>
    </citation>
    <scope>NUCLEOTIDE SEQUENCE [LARGE SCALE GENOMIC DNA]</scope>
    <source>
        <strain evidence="3 4">PY_sf001</strain>
    </source>
</reference>